<dbReference type="Proteomes" id="UP000824161">
    <property type="component" value="Unassembled WGS sequence"/>
</dbReference>
<dbReference type="SMART" id="SM01118">
    <property type="entry name" value="CYTH"/>
    <property type="match status" value="1"/>
</dbReference>
<comment type="caution">
    <text evidence="3">The sequence shown here is derived from an EMBL/GenBank/DDBJ whole genome shotgun (WGS) entry which is preliminary data.</text>
</comment>
<dbReference type="CDD" id="cd07891">
    <property type="entry name" value="CYTH-like_CthTTM-like_1"/>
    <property type="match status" value="1"/>
</dbReference>
<reference evidence="3" key="2">
    <citation type="journal article" date="2021" name="PeerJ">
        <title>Extensive microbial diversity within the chicken gut microbiome revealed by metagenomics and culture.</title>
        <authorList>
            <person name="Gilroy R."/>
            <person name="Ravi A."/>
            <person name="Getino M."/>
            <person name="Pursley I."/>
            <person name="Horton D.L."/>
            <person name="Alikhan N.F."/>
            <person name="Baker D."/>
            <person name="Gharbi K."/>
            <person name="Hall N."/>
            <person name="Watson M."/>
            <person name="Adriaenssens E.M."/>
            <person name="Foster-Nyarko E."/>
            <person name="Jarju S."/>
            <person name="Secka A."/>
            <person name="Antonio M."/>
            <person name="Oren A."/>
            <person name="Chaudhuri R.R."/>
            <person name="La Ragione R."/>
            <person name="Hildebrand F."/>
            <person name="Pallen M.J."/>
        </authorList>
    </citation>
    <scope>NUCLEOTIDE SEQUENCE</scope>
    <source>
        <strain evidence="3">1383</strain>
    </source>
</reference>
<dbReference type="InterPro" id="IPR012042">
    <property type="entry name" value="NeuTTM/CthTTM-like"/>
</dbReference>
<dbReference type="SUPFAM" id="SSF55154">
    <property type="entry name" value="CYTH-like phosphatases"/>
    <property type="match status" value="1"/>
</dbReference>
<gene>
    <name evidence="3" type="ORF">IAC44_02775</name>
</gene>
<dbReference type="PROSITE" id="PS51707">
    <property type="entry name" value="CYTH"/>
    <property type="match status" value="1"/>
</dbReference>
<evidence type="ECO:0000313" key="4">
    <source>
        <dbReference type="Proteomes" id="UP000824161"/>
    </source>
</evidence>
<proteinExistence type="predicted"/>
<protein>
    <submittedName>
        <fullName evidence="3">CYTH domain-containing protein</fullName>
    </submittedName>
</protein>
<dbReference type="PANTHER" id="PTHR40114:SF1">
    <property type="entry name" value="SLR0698 PROTEIN"/>
    <property type="match status" value="1"/>
</dbReference>
<evidence type="ECO:0000259" key="2">
    <source>
        <dbReference type="PROSITE" id="PS51707"/>
    </source>
</evidence>
<dbReference type="InterPro" id="IPR023577">
    <property type="entry name" value="CYTH_domain"/>
</dbReference>
<reference evidence="3" key="1">
    <citation type="submission" date="2020-10" db="EMBL/GenBank/DDBJ databases">
        <authorList>
            <person name="Gilroy R."/>
        </authorList>
    </citation>
    <scope>NUCLEOTIDE SEQUENCE</scope>
    <source>
        <strain evidence="3">1383</strain>
    </source>
</reference>
<dbReference type="Gene3D" id="2.40.320.10">
    <property type="entry name" value="Hypothetical Protein Pfu-838710-001"/>
    <property type="match status" value="1"/>
</dbReference>
<dbReference type="PIRSF" id="PIRSF016487">
    <property type="entry name" value="CYTH_UCP016487"/>
    <property type="match status" value="1"/>
</dbReference>
<evidence type="ECO:0000313" key="3">
    <source>
        <dbReference type="EMBL" id="HIT97739.1"/>
    </source>
</evidence>
<feature type="active site" description="Proton acceptor" evidence="1">
    <location>
        <position position="30"/>
    </location>
</feature>
<sequence length="158" mass="17762">MAIETERKFLVKNDGFLPASVGHARIAQGYLSTDPARTVRVRIKGEKAFLTIKGASDPSGVSRGEWEYGIPVEDARELLALCGERIIDKTRYDVPVGSGQHFTVDVFYGQNEGLVLAEIELSRPEEPFERPEWLGEEVTGDPRYYNSALIACPYKQWR</sequence>
<dbReference type="Pfam" id="PF01928">
    <property type="entry name" value="CYTH"/>
    <property type="match status" value="1"/>
</dbReference>
<dbReference type="EMBL" id="DVLY01000064">
    <property type="protein sequence ID" value="HIT97739.1"/>
    <property type="molecule type" value="Genomic_DNA"/>
</dbReference>
<organism evidence="3 4">
    <name type="scientific">Candidatus Merdimorpha stercoravium</name>
    <dbReference type="NCBI Taxonomy" id="2840863"/>
    <lineage>
        <taxon>Bacteria</taxon>
        <taxon>Pseudomonadati</taxon>
        <taxon>Bacteroidota</taxon>
        <taxon>Flavobacteriia</taxon>
        <taxon>Flavobacteriales</taxon>
        <taxon>Candidatus Merdimorpha</taxon>
    </lineage>
</organism>
<dbReference type="InterPro" id="IPR033469">
    <property type="entry name" value="CYTH-like_dom_sf"/>
</dbReference>
<name>A0A9D1H9I4_9FLAO</name>
<accession>A0A9D1H9I4</accession>
<feature type="domain" description="CYTH" evidence="2">
    <location>
        <begin position="2"/>
        <end position="151"/>
    </location>
</feature>
<evidence type="ECO:0000256" key="1">
    <source>
        <dbReference type="PIRSR" id="PIRSR016487-1"/>
    </source>
</evidence>
<dbReference type="PANTHER" id="PTHR40114">
    <property type="entry name" value="SLR0698 PROTEIN"/>
    <property type="match status" value="1"/>
</dbReference>
<dbReference type="AlphaFoldDB" id="A0A9D1H9I4"/>